<gene>
    <name evidence="2" type="ORF">COV29_04210</name>
</gene>
<dbReference type="Pfam" id="PF18895">
    <property type="entry name" value="T4SS_pilin"/>
    <property type="match status" value="1"/>
</dbReference>
<dbReference type="InterPro" id="IPR043993">
    <property type="entry name" value="T4SS_pilin"/>
</dbReference>
<dbReference type="EMBL" id="PCXQ01000007">
    <property type="protein sequence ID" value="PJE50353.1"/>
    <property type="molecule type" value="Genomic_DNA"/>
</dbReference>
<proteinExistence type="predicted"/>
<dbReference type="Proteomes" id="UP000228496">
    <property type="component" value="Unassembled WGS sequence"/>
</dbReference>
<keyword evidence="1" id="KW-0812">Transmembrane</keyword>
<evidence type="ECO:0000313" key="2">
    <source>
        <dbReference type="EMBL" id="PJE50353.1"/>
    </source>
</evidence>
<evidence type="ECO:0000313" key="3">
    <source>
        <dbReference type="Proteomes" id="UP000228496"/>
    </source>
</evidence>
<feature type="transmembrane region" description="Helical" evidence="1">
    <location>
        <begin position="46"/>
        <end position="67"/>
    </location>
</feature>
<sequence>MPTKSKALFFAIIPMLFISIFAVNNAYAQLPDFVGYGSFEELIKTIGTWLVTLSIPISIIVIIIAGVRMFTAGGNPQKFKQGMDMLKYAIIGLAVIFIGQGFVNLVVSVLRGGN</sequence>
<evidence type="ECO:0008006" key="4">
    <source>
        <dbReference type="Google" id="ProtNLM"/>
    </source>
</evidence>
<protein>
    <recommendedName>
        <fullName evidence="4">TrbC/VirB2 family protein</fullName>
    </recommendedName>
</protein>
<comment type="caution">
    <text evidence="2">The sequence shown here is derived from an EMBL/GenBank/DDBJ whole genome shotgun (WGS) entry which is preliminary data.</text>
</comment>
<evidence type="ECO:0000256" key="1">
    <source>
        <dbReference type="SAM" id="Phobius"/>
    </source>
</evidence>
<accession>A0A2J0Q6C7</accession>
<dbReference type="AlphaFoldDB" id="A0A2J0Q6C7"/>
<feature type="transmembrane region" description="Helical" evidence="1">
    <location>
        <begin position="88"/>
        <end position="110"/>
    </location>
</feature>
<keyword evidence="1" id="KW-1133">Transmembrane helix</keyword>
<name>A0A2J0Q6C7_9BACT</name>
<reference evidence="2 3" key="1">
    <citation type="submission" date="2017-09" db="EMBL/GenBank/DDBJ databases">
        <title>Depth-based differentiation of microbial function through sediment-hosted aquifers and enrichment of novel symbionts in the deep terrestrial subsurface.</title>
        <authorList>
            <person name="Probst A.J."/>
            <person name="Ladd B."/>
            <person name="Jarett J.K."/>
            <person name="Geller-Mcgrath D.E."/>
            <person name="Sieber C.M."/>
            <person name="Emerson J.B."/>
            <person name="Anantharaman K."/>
            <person name="Thomas B.C."/>
            <person name="Malmstrom R."/>
            <person name="Stieglmeier M."/>
            <person name="Klingl A."/>
            <person name="Woyke T."/>
            <person name="Ryan C.M."/>
            <person name="Banfield J.F."/>
        </authorList>
    </citation>
    <scope>NUCLEOTIDE SEQUENCE [LARGE SCALE GENOMIC DNA]</scope>
    <source>
        <strain evidence="2">CG10_big_fil_rev_8_21_14_0_10_36_16</strain>
    </source>
</reference>
<keyword evidence="1" id="KW-0472">Membrane</keyword>
<organism evidence="2 3">
    <name type="scientific">Candidatus Yanofskybacteria bacterium CG10_big_fil_rev_8_21_14_0_10_36_16</name>
    <dbReference type="NCBI Taxonomy" id="1975096"/>
    <lineage>
        <taxon>Bacteria</taxon>
        <taxon>Candidatus Yanofskyibacteriota</taxon>
    </lineage>
</organism>